<keyword evidence="2" id="KW-0808">Transferase</keyword>
<dbReference type="Gene3D" id="3.40.630.30">
    <property type="match status" value="1"/>
</dbReference>
<dbReference type="Proteomes" id="UP000589085">
    <property type="component" value="Unassembled WGS sequence"/>
</dbReference>
<gene>
    <name evidence="2" type="ORF">HLH48_06255</name>
</gene>
<reference evidence="2 3" key="1">
    <citation type="submission" date="2020-04" db="EMBL/GenBank/DDBJ databases">
        <title>Description of novel Gluconacetobacter.</title>
        <authorList>
            <person name="Sombolestani A."/>
        </authorList>
    </citation>
    <scope>NUCLEOTIDE SEQUENCE [LARGE SCALE GENOMIC DNA]</scope>
    <source>
        <strain evidence="2 3">LMG 19747</strain>
    </source>
</reference>
<dbReference type="Pfam" id="PF13480">
    <property type="entry name" value="Acetyltransf_6"/>
    <property type="match status" value="1"/>
</dbReference>
<dbReference type="AlphaFoldDB" id="A0A7W4NQB2"/>
<dbReference type="InterPro" id="IPR016181">
    <property type="entry name" value="Acyl_CoA_acyltransferase"/>
</dbReference>
<evidence type="ECO:0000259" key="1">
    <source>
        <dbReference type="Pfam" id="PF13480"/>
    </source>
</evidence>
<feature type="domain" description="BioF2-like acetyltransferase" evidence="1">
    <location>
        <begin position="2"/>
        <end position="118"/>
    </location>
</feature>
<proteinExistence type="predicted"/>
<evidence type="ECO:0000313" key="3">
    <source>
        <dbReference type="Proteomes" id="UP000589085"/>
    </source>
</evidence>
<accession>A0A7W4NQB2</accession>
<protein>
    <submittedName>
        <fullName evidence="2">GNAT family N-acetyltransferase</fullName>
    </submittedName>
</protein>
<dbReference type="EMBL" id="JABEQJ010000006">
    <property type="protein sequence ID" value="MBB2159778.1"/>
    <property type="molecule type" value="Genomic_DNA"/>
</dbReference>
<organism evidence="2 3">
    <name type="scientific">Gluconacetobacter sacchari</name>
    <dbReference type="NCBI Taxonomy" id="92759"/>
    <lineage>
        <taxon>Bacteria</taxon>
        <taxon>Pseudomonadati</taxon>
        <taxon>Pseudomonadota</taxon>
        <taxon>Alphaproteobacteria</taxon>
        <taxon>Acetobacterales</taxon>
        <taxon>Acetobacteraceae</taxon>
        <taxon>Gluconacetobacter</taxon>
    </lineage>
</organism>
<name>A0A7W4NQB2_9PROT</name>
<dbReference type="RefSeq" id="WP_182996643.1">
    <property type="nucleotide sequence ID" value="NZ_JABEQJ010000006.1"/>
</dbReference>
<sequence length="175" mass="19169">MRNAIRSAQKLVTVTYGFDFAEFVRISLLNRAKDENRNDFEAMERIFDAASARKQAVIVTARTDDGKGVAAVMIVWGGANAYFWQSARDPSCGIGGVNALRLWTSIELAGRMGLTFDFDSYGSVKSAKFLAGFGLPPLARVEVSRQIASYPGKLFKLANGLLLRRARAAADAVRR</sequence>
<comment type="caution">
    <text evidence="2">The sequence shown here is derived from an EMBL/GenBank/DDBJ whole genome shotgun (WGS) entry which is preliminary data.</text>
</comment>
<dbReference type="GO" id="GO:0016740">
    <property type="term" value="F:transferase activity"/>
    <property type="evidence" value="ECO:0007669"/>
    <property type="project" value="UniProtKB-KW"/>
</dbReference>
<dbReference type="SUPFAM" id="SSF55729">
    <property type="entry name" value="Acyl-CoA N-acyltransferases (Nat)"/>
    <property type="match status" value="1"/>
</dbReference>
<evidence type="ECO:0000313" key="2">
    <source>
        <dbReference type="EMBL" id="MBB2159778.1"/>
    </source>
</evidence>
<dbReference type="InterPro" id="IPR038740">
    <property type="entry name" value="BioF2-like_GNAT_dom"/>
</dbReference>